<keyword evidence="1" id="KW-0472">Membrane</keyword>
<keyword evidence="1" id="KW-1133">Transmembrane helix</keyword>
<comment type="caution">
    <text evidence="2">The sequence shown here is derived from an EMBL/GenBank/DDBJ whole genome shotgun (WGS) entry which is preliminary data.</text>
</comment>
<dbReference type="eggNOG" id="ENOG5031Y92">
    <property type="taxonomic scope" value="Bacteria"/>
</dbReference>
<dbReference type="EMBL" id="JGZO01000004">
    <property type="protein sequence ID" value="KFI95216.1"/>
    <property type="molecule type" value="Genomic_DNA"/>
</dbReference>
<gene>
    <name evidence="2" type="ORF">BSCA_1034</name>
</gene>
<dbReference type="RefSeq" id="WP_033519362.1">
    <property type="nucleotide sequence ID" value="NZ_CAUPKV010000009.1"/>
</dbReference>
<evidence type="ECO:0000313" key="3">
    <source>
        <dbReference type="Proteomes" id="UP000029033"/>
    </source>
</evidence>
<reference evidence="2 3" key="1">
    <citation type="submission" date="2014-03" db="EMBL/GenBank/DDBJ databases">
        <title>Genomics of Bifidobacteria.</title>
        <authorList>
            <person name="Ventura M."/>
            <person name="Milani C."/>
            <person name="Lugli G.A."/>
        </authorList>
    </citation>
    <scope>NUCLEOTIDE SEQUENCE [LARGE SCALE GENOMIC DNA]</scope>
    <source>
        <strain evidence="2 3">LMG 21589</strain>
    </source>
</reference>
<feature type="transmembrane region" description="Helical" evidence="1">
    <location>
        <begin position="12"/>
        <end position="35"/>
    </location>
</feature>
<sequence>MGDLVSFLQWTWSGIGGFGGFVGLLGGICGIVALFQTRKTNKLAQDANALAEEANGISADSKRVAEDANRLAGNANKISTDANSISQRALSVTADQTVYKWRVEFDGDSSTVFLVNDCPHQATDVHVFIRHENETGMDRRVDHVPAFGEVPFENEFFSEKIVEDQRSIDAINSSGGGVYFLDSGSCPIDVRIAYTTELGSRRSDEIKETLRHGKRH</sequence>
<keyword evidence="1" id="KW-0812">Transmembrane</keyword>
<dbReference type="OrthoDB" id="3239177at2"/>
<evidence type="ECO:0000256" key="1">
    <source>
        <dbReference type="SAM" id="Phobius"/>
    </source>
</evidence>
<name>A0A087DI66_9BIFI</name>
<dbReference type="AlphaFoldDB" id="A0A087DI66"/>
<accession>A0A087DI66</accession>
<evidence type="ECO:0000313" key="2">
    <source>
        <dbReference type="EMBL" id="KFI95216.1"/>
    </source>
</evidence>
<dbReference type="GeneID" id="85166011"/>
<protein>
    <submittedName>
        <fullName evidence="2">Uncharacterized protein</fullName>
    </submittedName>
</protein>
<proteinExistence type="predicted"/>
<dbReference type="STRING" id="158787.BSCA_1034"/>
<organism evidence="2 3">
    <name type="scientific">Bifidobacterium scardovii</name>
    <dbReference type="NCBI Taxonomy" id="158787"/>
    <lineage>
        <taxon>Bacteria</taxon>
        <taxon>Bacillati</taxon>
        <taxon>Actinomycetota</taxon>
        <taxon>Actinomycetes</taxon>
        <taxon>Bifidobacteriales</taxon>
        <taxon>Bifidobacteriaceae</taxon>
        <taxon>Bifidobacterium</taxon>
    </lineage>
</organism>
<dbReference type="Proteomes" id="UP000029033">
    <property type="component" value="Unassembled WGS sequence"/>
</dbReference>
<keyword evidence="3" id="KW-1185">Reference proteome</keyword>